<evidence type="ECO:0000256" key="7">
    <source>
        <dbReference type="ARBA" id="ARBA00038411"/>
    </source>
</evidence>
<dbReference type="GO" id="GO:0060271">
    <property type="term" value="P:cilium assembly"/>
    <property type="evidence" value="ECO:0000318"/>
    <property type="project" value="GO_Central"/>
</dbReference>
<proteinExistence type="inferred from homology"/>
<dbReference type="GO" id="GO:0005813">
    <property type="term" value="C:centrosome"/>
    <property type="evidence" value="ECO:0007669"/>
    <property type="project" value="Ensembl"/>
</dbReference>
<evidence type="ECO:0000256" key="3">
    <source>
        <dbReference type="ARBA" id="ARBA00022794"/>
    </source>
</evidence>
<evidence type="ECO:0000313" key="11">
    <source>
        <dbReference type="Proteomes" id="UP000002279"/>
    </source>
</evidence>
<evidence type="ECO:0000256" key="6">
    <source>
        <dbReference type="ARBA" id="ARBA00037672"/>
    </source>
</evidence>
<evidence type="ECO:0000256" key="5">
    <source>
        <dbReference type="ARBA" id="ARBA00023273"/>
    </source>
</evidence>
<evidence type="ECO:0000256" key="2">
    <source>
        <dbReference type="ARBA" id="ARBA00022490"/>
    </source>
</evidence>
<dbReference type="GeneTree" id="ENSGT00940000161428"/>
<dbReference type="PANTHER" id="PTHR12968:SF2">
    <property type="entry name" value="B9 DOMAIN-CONTAINING PROTEIN 2"/>
    <property type="match status" value="1"/>
</dbReference>
<dbReference type="GO" id="GO:0016020">
    <property type="term" value="C:membrane"/>
    <property type="evidence" value="ECO:0007669"/>
    <property type="project" value="Ensembl"/>
</dbReference>
<dbReference type="Bgee" id="ENSOANG00000046421">
    <property type="expression patterns" value="Expressed in heart and 7 other cell types or tissues"/>
</dbReference>
<feature type="region of interest" description="Disordered" evidence="9">
    <location>
        <begin position="1"/>
        <end position="66"/>
    </location>
</feature>
<comment type="subcellular location">
    <subcellularLocation>
        <location evidence="1">Cytoplasm</location>
        <location evidence="1">Cytoskeleton</location>
        <location evidence="1">Cilium basal body</location>
    </subcellularLocation>
</comment>
<dbReference type="GO" id="GO:0043015">
    <property type="term" value="F:gamma-tubulin binding"/>
    <property type="evidence" value="ECO:0007669"/>
    <property type="project" value="Ensembl"/>
</dbReference>
<keyword evidence="2" id="KW-0963">Cytoplasm</keyword>
<dbReference type="Ensembl" id="ENSOANT00000054910.1">
    <property type="protein sequence ID" value="ENSOANP00000040847.1"/>
    <property type="gene ID" value="ENSOANG00000046421.1"/>
</dbReference>
<keyword evidence="3" id="KW-0970">Cilium biogenesis/degradation</keyword>
<dbReference type="InParanoid" id="A0A6I8NI87"/>
<gene>
    <name evidence="10" type="primary">B9D2</name>
</gene>
<dbReference type="InterPro" id="IPR010796">
    <property type="entry name" value="C2_B9-type_dom"/>
</dbReference>
<accession>A0A6I8NI87</accession>
<sequence length="244" mass="26224">MAAPSGRSHSRWRPPDPPLPPRRRPEAHSLPLAPPPSLPANQPQAGGGRRGRAVARAAAGEEPGSERGAMAELHVIGQIMGASGFPQTSLFCKWGVHTGGAWKLLSGVREGQTQVDSPQIGDTAYWSHPIDLHFATKGLQGWPKLHLQVWSQDGFGRCQLAGYGFCHVPTGPGSHRLECVTWRPLGGWRERLAGAFVGGGPQLLHSDAVYSGADRYRLHTAAAGTVVLHLTVLPRHFARYGVEC</sequence>
<evidence type="ECO:0000256" key="1">
    <source>
        <dbReference type="ARBA" id="ARBA00004120"/>
    </source>
</evidence>
<keyword evidence="5" id="KW-0966">Cell projection</keyword>
<dbReference type="AlphaFoldDB" id="A0A6I8NI87"/>
<dbReference type="OMA" id="FELECPT"/>
<protein>
    <recommendedName>
        <fullName evidence="8">B9 domain-containing protein 2</fullName>
    </recommendedName>
</protein>
<reference evidence="10 11" key="1">
    <citation type="journal article" date="2008" name="Nature">
        <title>Genome analysis of the platypus reveals unique signatures of evolution.</title>
        <authorList>
            <person name="Warren W.C."/>
            <person name="Hillier L.W."/>
            <person name="Marshall Graves J.A."/>
            <person name="Birney E."/>
            <person name="Ponting C.P."/>
            <person name="Grutzner F."/>
            <person name="Belov K."/>
            <person name="Miller W."/>
            <person name="Clarke L."/>
            <person name="Chinwalla A.T."/>
            <person name="Yang S.P."/>
            <person name="Heger A."/>
            <person name="Locke D.P."/>
            <person name="Miethke P."/>
            <person name="Waters P.D."/>
            <person name="Veyrunes F."/>
            <person name="Fulton L."/>
            <person name="Fulton B."/>
            <person name="Graves T."/>
            <person name="Wallis J."/>
            <person name="Puente X.S."/>
            <person name="Lopez-Otin C."/>
            <person name="Ordonez G.R."/>
            <person name="Eichler E.E."/>
            <person name="Chen L."/>
            <person name="Cheng Z."/>
            <person name="Deakin J.E."/>
            <person name="Alsop A."/>
            <person name="Thompson K."/>
            <person name="Kirby P."/>
            <person name="Papenfuss A.T."/>
            <person name="Wakefield M.J."/>
            <person name="Olender T."/>
            <person name="Lancet D."/>
            <person name="Huttley G.A."/>
            <person name="Smit A.F."/>
            <person name="Pask A."/>
            <person name="Temple-Smith P."/>
            <person name="Batzer M.A."/>
            <person name="Walker J.A."/>
            <person name="Konkel M.K."/>
            <person name="Harris R.S."/>
            <person name="Whittington C.M."/>
            <person name="Wong E.S."/>
            <person name="Gemmell N.J."/>
            <person name="Buschiazzo E."/>
            <person name="Vargas Jentzsch I.M."/>
            <person name="Merkel A."/>
            <person name="Schmitz J."/>
            <person name="Zemann A."/>
            <person name="Churakov G."/>
            <person name="Kriegs J.O."/>
            <person name="Brosius J."/>
            <person name="Murchison E.P."/>
            <person name="Sachidanandam R."/>
            <person name="Smith C."/>
            <person name="Hannon G.J."/>
            <person name="Tsend-Ayush E."/>
            <person name="McMillan D."/>
            <person name="Attenborough R."/>
            <person name="Rens W."/>
            <person name="Ferguson-Smith M."/>
            <person name="Lefevre C.M."/>
            <person name="Sharp J.A."/>
            <person name="Nicholas K.R."/>
            <person name="Ray D.A."/>
            <person name="Kube M."/>
            <person name="Reinhardt R."/>
            <person name="Pringle T.H."/>
            <person name="Taylor J."/>
            <person name="Jones R.C."/>
            <person name="Nixon B."/>
            <person name="Dacheux J.L."/>
            <person name="Niwa H."/>
            <person name="Sekita Y."/>
            <person name="Huang X."/>
            <person name="Stark A."/>
            <person name="Kheradpour P."/>
            <person name="Kellis M."/>
            <person name="Flicek P."/>
            <person name="Chen Y."/>
            <person name="Webber C."/>
            <person name="Hardison R."/>
            <person name="Nelson J."/>
            <person name="Hallsworth-Pepin K."/>
            <person name="Delehaunty K."/>
            <person name="Markovic C."/>
            <person name="Minx P."/>
            <person name="Feng Y."/>
            <person name="Kremitzki C."/>
            <person name="Mitreva M."/>
            <person name="Glasscock J."/>
            <person name="Wylie T."/>
            <person name="Wohldmann P."/>
            <person name="Thiru P."/>
            <person name="Nhan M.N."/>
            <person name="Pohl C.S."/>
            <person name="Smith S.M."/>
            <person name="Hou S."/>
            <person name="Nefedov M."/>
            <person name="de Jong P.J."/>
            <person name="Renfree M.B."/>
            <person name="Mardis E.R."/>
            <person name="Wilson R.K."/>
        </authorList>
    </citation>
    <scope>NUCLEOTIDE SEQUENCE [LARGE SCALE GENOMIC DNA]</scope>
    <source>
        <strain evidence="10 11">Glennie</strain>
    </source>
</reference>
<comment type="function">
    <text evidence="6">Component of the tectonic-like complex, a complex localized at the transition zone of primary cilia and acting as a barrier that prevents diffusion of transmembrane proteins between the cilia and plasma membranes.</text>
</comment>
<evidence type="ECO:0000256" key="4">
    <source>
        <dbReference type="ARBA" id="ARBA00023212"/>
    </source>
</evidence>
<evidence type="ECO:0000313" key="10">
    <source>
        <dbReference type="Ensembl" id="ENSOANP00000040847.1"/>
    </source>
</evidence>
<dbReference type="GO" id="GO:0036064">
    <property type="term" value="C:ciliary basal body"/>
    <property type="evidence" value="ECO:0007669"/>
    <property type="project" value="Ensembl"/>
</dbReference>
<comment type="similarity">
    <text evidence="7">Belongs to the B9D family.</text>
</comment>
<dbReference type="PROSITE" id="PS51381">
    <property type="entry name" value="C2_B9"/>
    <property type="match status" value="1"/>
</dbReference>
<dbReference type="FunCoup" id="A0A6I8NI87">
    <property type="interactions" value="247"/>
</dbReference>
<reference evidence="10" key="2">
    <citation type="submission" date="2025-08" db="UniProtKB">
        <authorList>
            <consortium name="Ensembl"/>
        </authorList>
    </citation>
    <scope>IDENTIFICATION</scope>
    <source>
        <strain evidence="10">Glennie</strain>
    </source>
</reference>
<name>A0A6I8NI87_ORNAN</name>
<dbReference type="PANTHER" id="PTHR12968">
    <property type="entry name" value="B9 DOMAIN-CONTAINING"/>
    <property type="match status" value="1"/>
</dbReference>
<reference evidence="10" key="3">
    <citation type="submission" date="2025-09" db="UniProtKB">
        <authorList>
            <consortium name="Ensembl"/>
        </authorList>
    </citation>
    <scope>IDENTIFICATION</scope>
    <source>
        <strain evidence="10">Glennie</strain>
    </source>
</reference>
<organism evidence="10 11">
    <name type="scientific">Ornithorhynchus anatinus</name>
    <name type="common">Duckbill platypus</name>
    <dbReference type="NCBI Taxonomy" id="9258"/>
    <lineage>
        <taxon>Eukaryota</taxon>
        <taxon>Metazoa</taxon>
        <taxon>Chordata</taxon>
        <taxon>Craniata</taxon>
        <taxon>Vertebrata</taxon>
        <taxon>Euteleostomi</taxon>
        <taxon>Mammalia</taxon>
        <taxon>Monotremata</taxon>
        <taxon>Ornithorhynchidae</taxon>
        <taxon>Ornithorhynchus</taxon>
    </lineage>
</organism>
<dbReference type="Pfam" id="PF07162">
    <property type="entry name" value="B9-C2"/>
    <property type="match status" value="1"/>
</dbReference>
<dbReference type="Proteomes" id="UP000002279">
    <property type="component" value="Chromosome 5"/>
</dbReference>
<evidence type="ECO:0000256" key="9">
    <source>
        <dbReference type="SAM" id="MobiDB-lite"/>
    </source>
</evidence>
<keyword evidence="4" id="KW-0206">Cytoskeleton</keyword>
<keyword evidence="11" id="KW-1185">Reference proteome</keyword>
<evidence type="ECO:0000256" key="8">
    <source>
        <dbReference type="ARBA" id="ARBA00039272"/>
    </source>
</evidence>
<dbReference type="GO" id="GO:0036038">
    <property type="term" value="C:MKS complex"/>
    <property type="evidence" value="ECO:0000318"/>
    <property type="project" value="GO_Central"/>
</dbReference>